<reference evidence="3" key="2">
    <citation type="submission" date="2016-01" db="EMBL/GenBank/DDBJ databases">
        <title>Diatom-associated endosymboitic cyanobacterium lacks core nitrogen metabolism enzymes.</title>
        <authorList>
            <person name="Hilton J.A."/>
            <person name="Foster R.A."/>
            <person name="Tripp H.J."/>
            <person name="Carter B.J."/>
            <person name="Zehr J.P."/>
            <person name="Villareal T.A."/>
        </authorList>
    </citation>
    <scope>NUCLEOTIDE SEQUENCE [LARGE SCALE GENOMIC DNA]</scope>
    <source>
        <strain evidence="3">HH01</strain>
    </source>
</reference>
<dbReference type="AlphaFoldDB" id="M1WQ81"/>
<keyword evidence="3" id="KW-1185">Reference proteome</keyword>
<gene>
    <name evidence="2" type="ORF">RINTHH_540</name>
</gene>
<keyword evidence="1" id="KW-0472">Membrane</keyword>
<keyword evidence="1" id="KW-0812">Transmembrane</keyword>
<protein>
    <submittedName>
        <fullName evidence="2">Uncharacterized protein</fullName>
    </submittedName>
</protein>
<sequence length="202" mass="23021">MSIIICPGIHSPQLTDNFVSQCIKPIMEELGCHNSVELLVFPNRGMLNLSGVHIFKFLYERLNADFSFSLRNQHTTPLIFISFSAGVLGAIIAAFNWQISGGKIKAFIAMDGWGVPLITSCVNFPIHRISHDYFTHWSSRMLGIGNNNFYADPFVEHLEMWRSPQVVKGWWVDSPMNESNYNKSLGLIEFLYLLLQEYTKNS</sequence>
<dbReference type="STRING" id="1165094.RINTHH_540"/>
<dbReference type="Proteomes" id="UP000053051">
    <property type="component" value="Unassembled WGS sequence"/>
</dbReference>
<keyword evidence="1" id="KW-1133">Transmembrane helix</keyword>
<dbReference type="OrthoDB" id="529979at2"/>
<proteinExistence type="predicted"/>
<name>M1WQ81_9NOST</name>
<reference evidence="2 3" key="1">
    <citation type="submission" date="2012-05" db="EMBL/GenBank/DDBJ databases">
        <authorList>
            <person name="Hilton J."/>
        </authorList>
    </citation>
    <scope>NUCLEOTIDE SEQUENCE [LARGE SCALE GENOMIC DNA]</scope>
    <source>
        <strain evidence="2 3">HH01</strain>
    </source>
</reference>
<feature type="transmembrane region" description="Helical" evidence="1">
    <location>
        <begin position="78"/>
        <end position="97"/>
    </location>
</feature>
<evidence type="ECO:0000313" key="2">
    <source>
        <dbReference type="EMBL" id="CCH66209.1"/>
    </source>
</evidence>
<organism evidence="2 3">
    <name type="scientific">Richelia intracellularis HH01</name>
    <dbReference type="NCBI Taxonomy" id="1165094"/>
    <lineage>
        <taxon>Bacteria</taxon>
        <taxon>Bacillati</taxon>
        <taxon>Cyanobacteriota</taxon>
        <taxon>Cyanophyceae</taxon>
        <taxon>Nostocales</taxon>
        <taxon>Nostocaceae</taxon>
        <taxon>Richelia</taxon>
    </lineage>
</organism>
<comment type="caution">
    <text evidence="2">The sequence shown here is derived from an EMBL/GenBank/DDBJ whole genome shotgun (WGS) entry which is preliminary data.</text>
</comment>
<evidence type="ECO:0000313" key="3">
    <source>
        <dbReference type="Proteomes" id="UP000053051"/>
    </source>
</evidence>
<dbReference type="EMBL" id="CAIY01000005">
    <property type="protein sequence ID" value="CCH66209.1"/>
    <property type="molecule type" value="Genomic_DNA"/>
</dbReference>
<accession>M1WQ81</accession>
<evidence type="ECO:0000256" key="1">
    <source>
        <dbReference type="SAM" id="Phobius"/>
    </source>
</evidence>
<dbReference type="RefSeq" id="WP_008231413.1">
    <property type="nucleotide sequence ID" value="NZ_CAIY01000005.1"/>
</dbReference>